<evidence type="ECO:0000259" key="3">
    <source>
        <dbReference type="Pfam" id="PF16751"/>
    </source>
</evidence>
<evidence type="ECO:0000256" key="2">
    <source>
        <dbReference type="SAM" id="Phobius"/>
    </source>
</evidence>
<name>K6WKR5_9ACTN</name>
<accession>K6WKR5</accession>
<comment type="caution">
    <text evidence="4">The sequence shown here is derived from an EMBL/GenBank/DDBJ whole genome shotgun (WGS) entry which is preliminary data.</text>
</comment>
<dbReference type="eggNOG" id="ENOG5033V1E">
    <property type="taxonomic scope" value="Bacteria"/>
</dbReference>
<dbReference type="AlphaFoldDB" id="K6WKR5"/>
<keyword evidence="2" id="KW-0472">Membrane</keyword>
<keyword evidence="2" id="KW-0812">Transmembrane</keyword>
<feature type="region of interest" description="Disordered" evidence="1">
    <location>
        <begin position="195"/>
        <end position="278"/>
    </location>
</feature>
<sequence length="331" mass="35698">MNAERDPAEPRWETTEPIDMMSVQADDRFIEALTADLPVTTHDEAEYQLAELLSGWRHETLSAPPPELPTVEEVENAIAATERARRGRGMVRHLRVASGVAAIVVVAVAGLTVLAEGASPGDPLWGVKRVVFASAASETQASVDVQSNLEKAEAAVAAGDTTQAEQLIAEAEKDLAPVRDQDTRNRMTQWMDRLRADATTKTSSETSTEEQEATSDESSVTLKPPTLPLTPTTPPRDLQQETTAGQSPSVTVPTEVPSPSDILTPTNPEVPDTPLPTPTITTTLPVPTAEMPTAETPTTLQPTITQTVPTQELPQPILPTTTPWWWQPTFP</sequence>
<feature type="domain" description="Anti-sigma-D factor RsdA sigma factor binding region" evidence="3">
    <location>
        <begin position="19"/>
        <end position="64"/>
    </location>
</feature>
<gene>
    <name evidence="4" type="ORF">GORHZ_189_00110</name>
</gene>
<evidence type="ECO:0000256" key="1">
    <source>
        <dbReference type="SAM" id="MobiDB-lite"/>
    </source>
</evidence>
<feature type="compositionally biased region" description="Pro residues" evidence="1">
    <location>
        <begin position="225"/>
        <end position="234"/>
    </location>
</feature>
<dbReference type="STRING" id="1108045.GORHZ_189_00110"/>
<keyword evidence="5" id="KW-1185">Reference proteome</keyword>
<evidence type="ECO:0000313" key="5">
    <source>
        <dbReference type="Proteomes" id="UP000008363"/>
    </source>
</evidence>
<reference evidence="4 5" key="1">
    <citation type="submission" date="2012-08" db="EMBL/GenBank/DDBJ databases">
        <title>Whole genome shotgun sequence of Gordonia rhizosphera NBRC 16068.</title>
        <authorList>
            <person name="Takarada H."/>
            <person name="Isaki S."/>
            <person name="Hosoyama A."/>
            <person name="Tsuchikane K."/>
            <person name="Katsumata H."/>
            <person name="Baba S."/>
            <person name="Ohji S."/>
            <person name="Yamazaki S."/>
            <person name="Fujita N."/>
        </authorList>
    </citation>
    <scope>NUCLEOTIDE SEQUENCE [LARGE SCALE GENOMIC DNA]</scope>
    <source>
        <strain evidence="4 5">NBRC 16068</strain>
    </source>
</reference>
<dbReference type="Pfam" id="PF16751">
    <property type="entry name" value="RsdA_SigD_bd"/>
    <property type="match status" value="1"/>
</dbReference>
<dbReference type="OrthoDB" id="5191711at2"/>
<organism evidence="4 5">
    <name type="scientific">Gordonia rhizosphera NBRC 16068</name>
    <dbReference type="NCBI Taxonomy" id="1108045"/>
    <lineage>
        <taxon>Bacteria</taxon>
        <taxon>Bacillati</taxon>
        <taxon>Actinomycetota</taxon>
        <taxon>Actinomycetes</taxon>
        <taxon>Mycobacteriales</taxon>
        <taxon>Gordoniaceae</taxon>
        <taxon>Gordonia</taxon>
    </lineage>
</organism>
<proteinExistence type="predicted"/>
<feature type="compositionally biased region" description="Low complexity" evidence="1">
    <location>
        <begin position="247"/>
        <end position="260"/>
    </location>
</feature>
<feature type="transmembrane region" description="Helical" evidence="2">
    <location>
        <begin position="93"/>
        <end position="114"/>
    </location>
</feature>
<dbReference type="Gene3D" id="6.10.250.1300">
    <property type="match status" value="1"/>
</dbReference>
<dbReference type="Proteomes" id="UP000008363">
    <property type="component" value="Unassembled WGS sequence"/>
</dbReference>
<evidence type="ECO:0000313" key="4">
    <source>
        <dbReference type="EMBL" id="GAB92737.1"/>
    </source>
</evidence>
<keyword evidence="2" id="KW-1133">Transmembrane helix</keyword>
<dbReference type="RefSeq" id="WP_006337426.1">
    <property type="nucleotide sequence ID" value="NZ_BAHC01000189.1"/>
</dbReference>
<dbReference type="InterPro" id="IPR031928">
    <property type="entry name" value="RsdA_SigD-bd"/>
</dbReference>
<protein>
    <recommendedName>
        <fullName evidence="3">Anti-sigma-D factor RsdA sigma factor binding region domain-containing protein</fullName>
    </recommendedName>
</protein>
<dbReference type="EMBL" id="BAHC01000189">
    <property type="protein sequence ID" value="GAB92737.1"/>
    <property type="molecule type" value="Genomic_DNA"/>
</dbReference>